<dbReference type="PANTHER" id="PTHR12891:SF0">
    <property type="entry name" value="MMS19 NUCLEOTIDE EXCISION REPAIR PROTEIN HOMOLOG"/>
    <property type="match status" value="1"/>
</dbReference>
<dbReference type="STRING" id="1108050.A0A0B7FVG8"/>
<dbReference type="Pfam" id="PF12460">
    <property type="entry name" value="MMS19_C"/>
    <property type="match status" value="1"/>
</dbReference>
<keyword evidence="4 5" id="KW-0539">Nucleus</keyword>
<dbReference type="AlphaFoldDB" id="A0A0B7FVG8"/>
<dbReference type="InterPro" id="IPR016024">
    <property type="entry name" value="ARM-type_fold"/>
</dbReference>
<dbReference type="GO" id="GO:0016226">
    <property type="term" value="P:iron-sulfur cluster assembly"/>
    <property type="evidence" value="ECO:0007669"/>
    <property type="project" value="UniProtKB-UniRule"/>
</dbReference>
<evidence type="ECO:0000313" key="9">
    <source>
        <dbReference type="Proteomes" id="UP000059188"/>
    </source>
</evidence>
<evidence type="ECO:0000259" key="7">
    <source>
        <dbReference type="Pfam" id="PF14500"/>
    </source>
</evidence>
<reference evidence="8 9" key="1">
    <citation type="submission" date="2014-11" db="EMBL/GenBank/DDBJ databases">
        <authorList>
            <person name="Wibberg Daniel"/>
        </authorList>
    </citation>
    <scope>NUCLEOTIDE SEQUENCE [LARGE SCALE GENOMIC DNA]</scope>
    <source>
        <strain evidence="8">Rhizoctonia solani AG1-IB 7/3/14</strain>
    </source>
</reference>
<proteinExistence type="inferred from homology"/>
<comment type="similarity">
    <text evidence="2 5">Belongs to the MET18/MMS19 family.</text>
</comment>
<dbReference type="InterPro" id="IPR024687">
    <property type="entry name" value="MMS19_C"/>
</dbReference>
<evidence type="ECO:0000313" key="8">
    <source>
        <dbReference type="EMBL" id="CEL61951.1"/>
    </source>
</evidence>
<dbReference type="EMBL" id="LN679105">
    <property type="protein sequence ID" value="CEL61951.1"/>
    <property type="molecule type" value="Genomic_DNA"/>
</dbReference>
<dbReference type="Gene3D" id="1.25.10.10">
    <property type="entry name" value="Leucine-rich Repeat Variant"/>
    <property type="match status" value="2"/>
</dbReference>
<evidence type="ECO:0000256" key="3">
    <source>
        <dbReference type="ARBA" id="ARBA00022737"/>
    </source>
</evidence>
<dbReference type="OrthoDB" id="342900at2759"/>
<keyword evidence="3" id="KW-0677">Repeat</keyword>
<name>A0A0B7FVG8_THACB</name>
<dbReference type="SUPFAM" id="SSF48371">
    <property type="entry name" value="ARM repeat"/>
    <property type="match status" value="2"/>
</dbReference>
<dbReference type="GO" id="GO:0097361">
    <property type="term" value="C:cytosolic [4Fe-4S] assembly targeting complex"/>
    <property type="evidence" value="ECO:0007669"/>
    <property type="project" value="UniProtKB-UniRule"/>
</dbReference>
<dbReference type="Proteomes" id="UP000059188">
    <property type="component" value="Unassembled WGS sequence"/>
</dbReference>
<organism evidence="8 9">
    <name type="scientific">Thanatephorus cucumeris (strain AG1-IB / isolate 7/3/14)</name>
    <name type="common">Lettuce bottom rot fungus</name>
    <name type="synonym">Rhizoctonia solani</name>
    <dbReference type="NCBI Taxonomy" id="1108050"/>
    <lineage>
        <taxon>Eukaryota</taxon>
        <taxon>Fungi</taxon>
        <taxon>Dikarya</taxon>
        <taxon>Basidiomycota</taxon>
        <taxon>Agaricomycotina</taxon>
        <taxon>Agaricomycetes</taxon>
        <taxon>Cantharellales</taxon>
        <taxon>Ceratobasidiaceae</taxon>
        <taxon>Rhizoctonia</taxon>
        <taxon>Rhizoctonia solani AG-1</taxon>
    </lineage>
</organism>
<keyword evidence="5" id="KW-0234">DNA repair</keyword>
<feature type="domain" description="MMS19 N-terminal" evidence="7">
    <location>
        <begin position="38"/>
        <end position="297"/>
    </location>
</feature>
<comment type="subcellular location">
    <subcellularLocation>
        <location evidence="1 5">Nucleus</location>
    </subcellularLocation>
</comment>
<dbReference type="GO" id="GO:0005634">
    <property type="term" value="C:nucleus"/>
    <property type="evidence" value="ECO:0007669"/>
    <property type="project" value="UniProtKB-SubCell"/>
</dbReference>
<accession>A0A0B7FVG8</accession>
<comment type="function">
    <text evidence="5">Key component of the cytosolic iron-sulfur protein assembly (CIA) complex, a multiprotein complex that mediates the incorporation of iron-sulfur cluster into apoproteins specifically involved in DNA metabolism and genomic integrity. In the CIA complex, MMS19 acts as an adapter between early-acting CIA components and a subset of cellular target iron-sulfur proteins.</text>
</comment>
<evidence type="ECO:0000256" key="2">
    <source>
        <dbReference type="ARBA" id="ARBA00009340"/>
    </source>
</evidence>
<evidence type="ECO:0000256" key="1">
    <source>
        <dbReference type="ARBA" id="ARBA00004123"/>
    </source>
</evidence>
<feature type="domain" description="MMS19 C-terminal" evidence="6">
    <location>
        <begin position="542"/>
        <end position="990"/>
    </location>
</feature>
<dbReference type="InterPro" id="IPR039920">
    <property type="entry name" value="MMS19"/>
</dbReference>
<keyword evidence="9" id="KW-1185">Reference proteome</keyword>
<dbReference type="PANTHER" id="PTHR12891">
    <property type="entry name" value="DNA REPAIR/TRANSCRIPTION PROTEIN MET18/MMS19"/>
    <property type="match status" value="1"/>
</dbReference>
<dbReference type="Pfam" id="PF14500">
    <property type="entry name" value="MMS19_N"/>
    <property type="match status" value="1"/>
</dbReference>
<protein>
    <recommendedName>
        <fullName evidence="5">MMS19 nucleotide excision repair protein</fullName>
    </recommendedName>
</protein>
<dbReference type="GO" id="GO:0006281">
    <property type="term" value="P:DNA repair"/>
    <property type="evidence" value="ECO:0007669"/>
    <property type="project" value="UniProtKB-UniRule"/>
</dbReference>
<dbReference type="GO" id="GO:0051604">
    <property type="term" value="P:protein maturation"/>
    <property type="evidence" value="ECO:0007669"/>
    <property type="project" value="UniProtKB-UniRule"/>
</dbReference>
<dbReference type="InterPro" id="IPR011989">
    <property type="entry name" value="ARM-like"/>
</dbReference>
<evidence type="ECO:0000256" key="4">
    <source>
        <dbReference type="ARBA" id="ARBA00023242"/>
    </source>
</evidence>
<evidence type="ECO:0000259" key="6">
    <source>
        <dbReference type="Pfam" id="PF12460"/>
    </source>
</evidence>
<gene>
    <name evidence="8" type="ORF">RSOLAG1IB_04701</name>
</gene>
<sequence length="1036" mass="114050">MENCQELVRTYVATEESDTLKELVQNVDDQKITLLHIVKSLGEYLTSEDGKIREKGVRLLSSVISLCKPERVSKQSTRVLTTFYIEKIQDADTIIPALDGLLTLTSLPSFGTNEATDTARSIVSHISMKSLVQSVRYVVFRIIDTLFAKHLTALVSIHTFLPGYIKLAEGEKDPRNLLLAFNIARIIALEFDITNYVDDLFDITFCYFPITFKPPPNDPYGITTEDLKSALGACLSATPRFGPLALPLFLEKLSATAGNTKRDTLRTMSLCLPIYGPAVAKSFASQMWSSFKLEIFQPLDTETADKAVSALTTLLLVLGEDKALPSGSTAENIDGLTEEVVTECLRVLREPEKNQAQHAIKIINACLNTTPAICAYTLNRIVPFLLKQFHDPDEAAHRDPILAALRDVLHAVHELKEGPCFQASITFLEANKDATLAVLISGLNAKVSRGSALSGLLQVSCVRGVLSDEEMAFIVHSVNELLGSEKDELEDLRPIALETLNVISAISPKAIEETTLPMLFAALPDKAPPRDADEERGKYWAVLSALTALCEAPTLFEILVIRLSTKLEIICGSVPADREYTAAYACALLQTISNVLARKLDAGHADVPKYLDRLLPILLSIVVKAATSPIPKIQVATHPNVLPVVASIFSMVVRATPASKQAVFIDSLSKLFYESHVEGILTSKLPTQCGFHPFDENTLSEQRSTVVLLAASIIPLRSETILPFEDLTKTLSSLVEWCISDRTSDVQCITGTQIISSLVNKHLDKLKLWLDEYLPNFWQETAYNPRQVRQVRFRALQVWVAVTRALVVQGHKKGDEYIDSVFSLFEDPLAGRAAGKTIGDIALNSDGVLTKKNGATVRLFALQKLCARLLPRVVSGYKESKESQIQDAYLVALASLIKAVPKATYVEHLSVLMPILLRGLTLEDTELRINIFETIIQVAKDVADLSGTSTGPLAEHVGSLIKAALFNSRLSGETIPGVQIRALQLLAILPSALRYDILHPYKNEVIRKLGSALDDRRRVVRKEAVDCRSVWFQLKG</sequence>
<keyword evidence="5" id="KW-0227">DNA damage</keyword>
<dbReference type="InterPro" id="IPR029240">
    <property type="entry name" value="MMS19_N"/>
</dbReference>
<evidence type="ECO:0000256" key="5">
    <source>
        <dbReference type="RuleBase" id="RU367072"/>
    </source>
</evidence>